<evidence type="ECO:0000256" key="5">
    <source>
        <dbReference type="ARBA" id="ARBA00022741"/>
    </source>
</evidence>
<name>D7FJF4_ECTSI</name>
<evidence type="ECO:0000256" key="4">
    <source>
        <dbReference type="ARBA" id="ARBA00022692"/>
    </source>
</evidence>
<keyword evidence="13" id="KW-1185">Reference proteome</keyword>
<dbReference type="GO" id="GO:0005525">
    <property type="term" value="F:GTP binding"/>
    <property type="evidence" value="ECO:0007669"/>
    <property type="project" value="UniProtKB-KW"/>
</dbReference>
<accession>D7FJF4</accession>
<gene>
    <name evidence="12" type="primary">SRPRB</name>
    <name evidence="12" type="ORF">Esi_0133_0062</name>
</gene>
<dbReference type="Pfam" id="PF09439">
    <property type="entry name" value="SRPRB"/>
    <property type="match status" value="1"/>
</dbReference>
<dbReference type="InterPro" id="IPR027417">
    <property type="entry name" value="P-loop_NTPase"/>
</dbReference>
<keyword evidence="10 12" id="KW-0675">Receptor</keyword>
<dbReference type="STRING" id="2880.D7FJF4"/>
<dbReference type="OrthoDB" id="41266at2759"/>
<keyword evidence="5" id="KW-0547">Nucleotide-binding</keyword>
<dbReference type="Proteomes" id="UP000002630">
    <property type="component" value="Linkage Group LG17"/>
</dbReference>
<dbReference type="GO" id="GO:0005789">
    <property type="term" value="C:endoplasmic reticulum membrane"/>
    <property type="evidence" value="ECO:0007669"/>
    <property type="project" value="UniProtKB-SubCell"/>
</dbReference>
<evidence type="ECO:0000313" key="12">
    <source>
        <dbReference type="EMBL" id="CBJ29057.1"/>
    </source>
</evidence>
<evidence type="ECO:0000256" key="8">
    <source>
        <dbReference type="ARBA" id="ARBA00023134"/>
    </source>
</evidence>
<evidence type="ECO:0000313" key="13">
    <source>
        <dbReference type="Proteomes" id="UP000002630"/>
    </source>
</evidence>
<evidence type="ECO:0000256" key="10">
    <source>
        <dbReference type="ARBA" id="ARBA00023170"/>
    </source>
</evidence>
<proteinExistence type="inferred from homology"/>
<evidence type="ECO:0000256" key="1">
    <source>
        <dbReference type="ARBA" id="ARBA00004389"/>
    </source>
</evidence>
<comment type="similarity">
    <text evidence="2">Belongs to the SRP receptor beta subunit family.</text>
</comment>
<evidence type="ECO:0000256" key="3">
    <source>
        <dbReference type="ARBA" id="ARBA00020256"/>
    </source>
</evidence>
<feature type="signal peptide" evidence="11">
    <location>
        <begin position="1"/>
        <end position="46"/>
    </location>
</feature>
<dbReference type="EMBL" id="FN649742">
    <property type="protein sequence ID" value="CBJ29057.1"/>
    <property type="molecule type" value="Genomic_DNA"/>
</dbReference>
<comment type="subcellular location">
    <subcellularLocation>
        <location evidence="1">Endoplasmic reticulum membrane</location>
        <topology evidence="1">Single-pass membrane protein</topology>
    </subcellularLocation>
</comment>
<reference evidence="12 13" key="1">
    <citation type="journal article" date="2010" name="Nature">
        <title>The Ectocarpus genome and the independent evolution of multicellularity in brown algae.</title>
        <authorList>
            <person name="Cock J.M."/>
            <person name="Sterck L."/>
            <person name="Rouze P."/>
            <person name="Scornet D."/>
            <person name="Allen A.E."/>
            <person name="Amoutzias G."/>
            <person name="Anthouard V."/>
            <person name="Artiguenave F."/>
            <person name="Aury J.M."/>
            <person name="Badger J.H."/>
            <person name="Beszteri B."/>
            <person name="Billiau K."/>
            <person name="Bonnet E."/>
            <person name="Bothwell J.H."/>
            <person name="Bowler C."/>
            <person name="Boyen C."/>
            <person name="Brownlee C."/>
            <person name="Carrano C.J."/>
            <person name="Charrier B."/>
            <person name="Cho G.Y."/>
            <person name="Coelho S.M."/>
            <person name="Collen J."/>
            <person name="Corre E."/>
            <person name="Da Silva C."/>
            <person name="Delage L."/>
            <person name="Delaroque N."/>
            <person name="Dittami S.M."/>
            <person name="Doulbeau S."/>
            <person name="Elias M."/>
            <person name="Farnham G."/>
            <person name="Gachon C.M."/>
            <person name="Gschloessl B."/>
            <person name="Heesch S."/>
            <person name="Jabbari K."/>
            <person name="Jubin C."/>
            <person name="Kawai H."/>
            <person name="Kimura K."/>
            <person name="Kloareg B."/>
            <person name="Kupper F.C."/>
            <person name="Lang D."/>
            <person name="Le Bail A."/>
            <person name="Leblanc C."/>
            <person name="Lerouge P."/>
            <person name="Lohr M."/>
            <person name="Lopez P.J."/>
            <person name="Martens C."/>
            <person name="Maumus F."/>
            <person name="Michel G."/>
            <person name="Miranda-Saavedra D."/>
            <person name="Morales J."/>
            <person name="Moreau H."/>
            <person name="Motomura T."/>
            <person name="Nagasato C."/>
            <person name="Napoli C.A."/>
            <person name="Nelson D.R."/>
            <person name="Nyvall-Collen P."/>
            <person name="Peters A.F."/>
            <person name="Pommier C."/>
            <person name="Potin P."/>
            <person name="Poulain J."/>
            <person name="Quesneville H."/>
            <person name="Read B."/>
            <person name="Rensing S.A."/>
            <person name="Ritter A."/>
            <person name="Rousvoal S."/>
            <person name="Samanta M."/>
            <person name="Samson G."/>
            <person name="Schroeder D.C."/>
            <person name="Segurens B."/>
            <person name="Strittmatter M."/>
            <person name="Tonon T."/>
            <person name="Tregear J.W."/>
            <person name="Valentin K."/>
            <person name="von Dassow P."/>
            <person name="Yamagishi T."/>
            <person name="Van de Peer Y."/>
            <person name="Wincker P."/>
        </authorList>
    </citation>
    <scope>NUCLEOTIDE SEQUENCE [LARGE SCALE GENOMIC DNA]</scope>
    <source>
        <strain evidence="13">Ec32 / CCAP1310/4</strain>
    </source>
</reference>
<dbReference type="FunCoup" id="D7FJF4">
    <property type="interactions" value="202"/>
</dbReference>
<keyword evidence="8" id="KW-0342">GTP-binding</keyword>
<dbReference type="EMBL" id="FN647953">
    <property type="protein sequence ID" value="CBJ29057.1"/>
    <property type="molecule type" value="Genomic_DNA"/>
</dbReference>
<organism evidence="12 13">
    <name type="scientific">Ectocarpus siliculosus</name>
    <name type="common">Brown alga</name>
    <name type="synonym">Conferva siliculosa</name>
    <dbReference type="NCBI Taxonomy" id="2880"/>
    <lineage>
        <taxon>Eukaryota</taxon>
        <taxon>Sar</taxon>
        <taxon>Stramenopiles</taxon>
        <taxon>Ochrophyta</taxon>
        <taxon>PX clade</taxon>
        <taxon>Phaeophyceae</taxon>
        <taxon>Ectocarpales</taxon>
        <taxon>Ectocarpaceae</taxon>
        <taxon>Ectocarpus</taxon>
    </lineage>
</organism>
<dbReference type="Gene3D" id="3.40.50.300">
    <property type="entry name" value="P-loop containing nucleotide triphosphate hydrolases"/>
    <property type="match status" value="1"/>
</dbReference>
<keyword evidence="11" id="KW-0732">Signal</keyword>
<evidence type="ECO:0000256" key="9">
    <source>
        <dbReference type="ARBA" id="ARBA00023136"/>
    </source>
</evidence>
<dbReference type="InterPro" id="IPR019009">
    <property type="entry name" value="SRP_receptor_beta_su"/>
</dbReference>
<keyword evidence="6" id="KW-0256">Endoplasmic reticulum</keyword>
<keyword evidence="9" id="KW-0472">Membrane</keyword>
<keyword evidence="4" id="KW-0812">Transmembrane</keyword>
<feature type="chain" id="PRO_5003095238" description="Signal recognition particle receptor subunit beta" evidence="11">
    <location>
        <begin position="47"/>
        <end position="359"/>
    </location>
</feature>
<dbReference type="eggNOG" id="KOG0090">
    <property type="taxonomic scope" value="Eukaryota"/>
</dbReference>
<sequence>MLEPTMVYVAPAASRRGGGGGGGGFANRTVCFAVLLLLLGAARSTAVAPGTTSSGSGAAEPGEGEIAGVVAQALASNSDKAAAVLSQLESLLASLESFLAEYGLPSASLVFPGVAIAIFLLVLLGKVGIGGGGGSGSSKKRKGVVLFLGPCGSGKTAMCYRLSHGGETGLVPTATSMEACRYPCSSGRLSELLARNGNGPSSSARSGSLVDYPGHERLRGGVGEELRGADRVVFMLDGSCLAAQVAAGAELLYDVLTDPSLEGCQGLMLALNKSDLKEAKASRAKTLLQKELDKLRGTRGMLGTQGEEDDMPVAMALGRPGQPFSLEVDSPCEVVVAGCSVAKEGGLDSVVDFVRASLV</sequence>
<evidence type="ECO:0000256" key="7">
    <source>
        <dbReference type="ARBA" id="ARBA00022989"/>
    </source>
</evidence>
<keyword evidence="7" id="KW-1133">Transmembrane helix</keyword>
<evidence type="ECO:0000256" key="6">
    <source>
        <dbReference type="ARBA" id="ARBA00022824"/>
    </source>
</evidence>
<protein>
    <recommendedName>
        <fullName evidence="3">Signal recognition particle receptor subunit beta</fullName>
    </recommendedName>
</protein>
<dbReference type="SUPFAM" id="SSF52540">
    <property type="entry name" value="P-loop containing nucleoside triphosphate hydrolases"/>
    <property type="match status" value="1"/>
</dbReference>
<dbReference type="OMA" id="AYCILAI"/>
<dbReference type="AlphaFoldDB" id="D7FJF4"/>
<evidence type="ECO:0000256" key="11">
    <source>
        <dbReference type="SAM" id="SignalP"/>
    </source>
</evidence>
<dbReference type="InParanoid" id="D7FJF4"/>
<evidence type="ECO:0000256" key="2">
    <source>
        <dbReference type="ARBA" id="ARBA00005619"/>
    </source>
</evidence>